<dbReference type="EMBL" id="JAGZFP010000002">
    <property type="protein sequence ID" value="MBS5357831.1"/>
    <property type="molecule type" value="Genomic_DNA"/>
</dbReference>
<feature type="transmembrane region" description="Helical" evidence="2">
    <location>
        <begin position="6"/>
        <end position="24"/>
    </location>
</feature>
<dbReference type="Proteomes" id="UP000709219">
    <property type="component" value="Unassembled WGS sequence"/>
</dbReference>
<evidence type="ECO:0000256" key="2">
    <source>
        <dbReference type="SAM" id="Phobius"/>
    </source>
</evidence>
<protein>
    <submittedName>
        <fullName evidence="3">Uncharacterized protein</fullName>
    </submittedName>
</protein>
<keyword evidence="2" id="KW-0812">Transmembrane</keyword>
<accession>A0A943HLC5</accession>
<reference evidence="3" key="1">
    <citation type="submission" date="2021-02" db="EMBL/GenBank/DDBJ databases">
        <title>Infant gut strain persistence is associated with maternal origin, phylogeny, and functional potential including surface adhesion and iron acquisition.</title>
        <authorList>
            <person name="Lou Y.C."/>
        </authorList>
    </citation>
    <scope>NUCLEOTIDE SEQUENCE</scope>
    <source>
        <strain evidence="3">L3_098_011G1_dasL3_098_011G1_concoct_7</strain>
    </source>
</reference>
<evidence type="ECO:0000256" key="1">
    <source>
        <dbReference type="SAM" id="Coils"/>
    </source>
</evidence>
<name>A0A943HLC5_STRPA</name>
<keyword evidence="1" id="KW-0175">Coiled coil</keyword>
<keyword evidence="2" id="KW-0472">Membrane</keyword>
<evidence type="ECO:0000313" key="3">
    <source>
        <dbReference type="EMBL" id="MBS5357831.1"/>
    </source>
</evidence>
<feature type="coiled-coil region" evidence="1">
    <location>
        <begin position="21"/>
        <end position="48"/>
    </location>
</feature>
<dbReference type="AlphaFoldDB" id="A0A943HLC5"/>
<organism evidence="3 4">
    <name type="scientific">Streptococcus parasanguinis</name>
    <dbReference type="NCBI Taxonomy" id="1318"/>
    <lineage>
        <taxon>Bacteria</taxon>
        <taxon>Bacillati</taxon>
        <taxon>Bacillota</taxon>
        <taxon>Bacilli</taxon>
        <taxon>Lactobacillales</taxon>
        <taxon>Streptococcaceae</taxon>
        <taxon>Streptococcus</taxon>
    </lineage>
</organism>
<gene>
    <name evidence="3" type="ORF">KHX87_01795</name>
</gene>
<comment type="caution">
    <text evidence="3">The sequence shown here is derived from an EMBL/GenBank/DDBJ whole genome shotgun (WGS) entry which is preliminary data.</text>
</comment>
<keyword evidence="2" id="KW-1133">Transmembrane helix</keyword>
<evidence type="ECO:0000313" key="4">
    <source>
        <dbReference type="Proteomes" id="UP000709219"/>
    </source>
</evidence>
<proteinExistence type="predicted"/>
<sequence length="58" mass="6835">MLAEILVGVLIIVVLFQMIIISSISERCKESKRELKKIIAEQQRIQEAREAMRFGYRR</sequence>